<feature type="compositionally biased region" description="Low complexity" evidence="1">
    <location>
        <begin position="108"/>
        <end position="124"/>
    </location>
</feature>
<protein>
    <recommendedName>
        <fullName evidence="2">Endonuclease/exonuclease/phosphatase domain-containing protein</fullName>
    </recommendedName>
</protein>
<keyword evidence="4" id="KW-1185">Reference proteome</keyword>
<feature type="compositionally biased region" description="Polar residues" evidence="1">
    <location>
        <begin position="63"/>
        <end position="72"/>
    </location>
</feature>
<dbReference type="InterPro" id="IPR005135">
    <property type="entry name" value="Endo/exonuclease/phosphatase"/>
</dbReference>
<accession>A0A8H5BA49</accession>
<evidence type="ECO:0000256" key="1">
    <source>
        <dbReference type="SAM" id="MobiDB-lite"/>
    </source>
</evidence>
<feature type="region of interest" description="Disordered" evidence="1">
    <location>
        <begin position="32"/>
        <end position="160"/>
    </location>
</feature>
<feature type="compositionally biased region" description="Pro residues" evidence="1">
    <location>
        <begin position="1260"/>
        <end position="1271"/>
    </location>
</feature>
<proteinExistence type="predicted"/>
<dbReference type="Pfam" id="PF14529">
    <property type="entry name" value="Exo_endo_phos_2"/>
    <property type="match status" value="1"/>
</dbReference>
<comment type="caution">
    <text evidence="3">The sequence shown here is derived from an EMBL/GenBank/DDBJ whole genome shotgun (WGS) entry which is preliminary data.</text>
</comment>
<dbReference type="InterPro" id="IPR036691">
    <property type="entry name" value="Endo/exonu/phosph_ase_sf"/>
</dbReference>
<feature type="compositionally biased region" description="Low complexity" evidence="1">
    <location>
        <begin position="331"/>
        <end position="356"/>
    </location>
</feature>
<reference evidence="3 4" key="1">
    <citation type="journal article" date="2020" name="ISME J.">
        <title>Uncovering the hidden diversity of litter-decomposition mechanisms in mushroom-forming fungi.</title>
        <authorList>
            <person name="Floudas D."/>
            <person name="Bentzer J."/>
            <person name="Ahren D."/>
            <person name="Johansson T."/>
            <person name="Persson P."/>
            <person name="Tunlid A."/>
        </authorList>
    </citation>
    <scope>NUCLEOTIDE SEQUENCE [LARGE SCALE GENOMIC DNA]</scope>
    <source>
        <strain evidence="3 4">CBS 101986</strain>
    </source>
</reference>
<dbReference type="SUPFAM" id="SSF56219">
    <property type="entry name" value="DNase I-like"/>
    <property type="match status" value="2"/>
</dbReference>
<feature type="domain" description="Endonuclease/exonuclease/phosphatase" evidence="2">
    <location>
        <begin position="740"/>
        <end position="858"/>
    </location>
</feature>
<dbReference type="OrthoDB" id="3258143at2759"/>
<feature type="region of interest" description="Disordered" evidence="1">
    <location>
        <begin position="2063"/>
        <end position="2083"/>
    </location>
</feature>
<dbReference type="Gene3D" id="3.60.10.10">
    <property type="entry name" value="Endonuclease/exonuclease/phosphatase"/>
    <property type="match status" value="2"/>
</dbReference>
<feature type="compositionally biased region" description="Pro residues" evidence="1">
    <location>
        <begin position="2067"/>
        <end position="2078"/>
    </location>
</feature>
<evidence type="ECO:0000313" key="3">
    <source>
        <dbReference type="EMBL" id="KAF5319440.1"/>
    </source>
</evidence>
<feature type="compositionally biased region" description="Low complexity" evidence="1">
    <location>
        <begin position="85"/>
        <end position="95"/>
    </location>
</feature>
<feature type="region of interest" description="Disordered" evidence="1">
    <location>
        <begin position="1256"/>
        <end position="1276"/>
    </location>
</feature>
<gene>
    <name evidence="3" type="ORF">D9619_008865</name>
</gene>
<dbReference type="Proteomes" id="UP000567179">
    <property type="component" value="Unassembled WGS sequence"/>
</dbReference>
<sequence length="2329" mass="253920">MRAHRFSSGNHYMYPWETTQLIALLVPHDAARPRSPIEGHQPPNSTPMPPKPRGGAPDPGGSRATSSSNTPRPGNAALPPPSSPDPLATAASSSTREYYSTPVPGVPARVRSTTASRTASRAASPIRQATAQPESSPAPETPAQDDKSMSDDSSNAPTHLELTNTTDTVELDFQAITAALNSATVWFDSHRDFDSDSSDSTQVFTQKLYNFVDMAIGAGYGSTPTWENETLQQAFGALFRPAPTPSTSTELAIVQQAPAPTPAPPPAVPAPQPAAQDVIMADAAPPAQETPKGKGKAGAPPPPQQTPKANTARYRKPPPPPTPVKQPRSYANAARTAPPAATTPKAAAPTPAASAAPRKRGKKATPTYTRTGPSRRSIMVTFQTTAPAASFSILVARITAALKNSRSSLVIDSARVAFAGWVLSASGVPTEPELTVVRQVIHSVCANHSDPKPWVGLPASTSYLRIMGAPYWSDGTGTVRLTPTDFEAKLLAAPFKELVQLSGPPRIVRDSRTSWSCTVYFNIHDSQTGARASQLIKRELMFGNAVCPIQGTRATAGTPHCMRCHRWGHPTTACMATKTVCAHCAGPHNEANHREAAACCQAKPKANPPVPATLAGVDCPHAPHCVNCGGDHLATARKCVFFRNRFDRKWINARYAQEPPWRLIRTAPSAASVEGEEVVGAPNHPQWLAMVRPPEPDTPPRVIAYVSTRLSAWRPSMRRDVIDHRDVLVLSLFAEGHTFNFMNVYSDSEFTAIRLLSDCADTLPQFHYMGGDFNCHSSVWDPVPRAPNVAASHWLLQAAAEIGLELATVANPGPTHIPRDVTKRPSVIDLVFLPVTLSAAVSTERVIDDQSDSDHIPLLTSVPISPAVQTATRRCLPSDPEKAQAFLDDLVTKLRLIVPDDVADTPDDVEAAAKAVADAFSAAWVAHSRDSNVTRRSNPWWNETCSTALQQHRASRDAGDWAQFRRTVKQAKRTFFDAQIAEIAVKSKRPWDLMNWVQQRKLPPCEAIQYQGQPCHDMSVLWDALHGTYNAASGRACDMSVLDPLPAAPAREWLPFSQFELTDALASCSNRSAPGPDHIKWTHLKYLVKDAHCHKRLLYRSCVIPIATYGFRLWYFGSTKNKGAIKTLNSMQRQAALWITGAFRTSPSGGIEALAGLMPLHKILAKLASGSITRVVSLSDTHPVRSLMSGQHLKRAVPHASSIELMTPAIKAKVKGSLMQADMILPAAVELVEPFHKLAQPGLRLLDRFSDRIMFDAPSRSPPPLPPPPGDGPSAEDIMDARMMANALIRDFIDVPPHVAALAAMPVPKAPHIRPIGLNVLARAHRHAYLNAFLKDLEEEPDTIHAAVDGSLSTTERLQATVAVYIHRQAKCIHRNRLVAGRVTAHDAELLAIRSAVVQCTQYDAKRIVIFTDAIGSARVAVDPSPHSGQAHSLAVCEALQQWFQGDLDRSITFVDVPSALRWAHHGQAHAYASQLRVPYGRDPALTINSIRQTTDLWREQEWKNNFLHSPSTGTAFLRLRGVDGTQLQPSSKGGPWIKLAGSDNALFARMCRPSMHCDIIDHRDILVLSVFAEGQTFNFMNFYSDSEFTVIKLLAERADSLPQFQYMGGDFNCHNSLWDPVPRAANMAACHWLLNAAQTIGLELDPVSNPGPTHIPRDASKRPSVIDLVFLPVALTAFGHYRALHTALRRCLPSDPENVQAFLDDLVAKLRLIVPGEVAETPDDVEAAASAVASAFSEAWLAHSRDSNITRRSNPWWNEACAIALQQHRASRDPVDWAHFRHTVKSAKHVFFDAQIAEIAVKSKRPWDLMNWVQQRKLPPCEAIQYQGQPCHEMSTLWDALHGTYNAASGCACDMTVLDPLPNAPTRGSAPGPDHIGWSHLKSLAMRMLGNSSRGLSPSHKRLLYRSCVIPIATYGFQLWYFAGAKNMAAIKTLNKMQQQAALWITGAFRTSPGGGIEALVGLMPLHMTLAKLSSGSVTRVVSLSDTHPVCSLMSRRHLKRATPHACSIQLMTPALKAKVKGSLMQADTILPMAVENMDPFHALAQPGLRLLDRFCDRIVFDAPSRSPPPPPPPPGDGPSAEEILDARMWANALIRDKINVPEDMAALAAMPVPKSAHIKPVGSKTLARAQQYLYLDAFLQELERDTDTIHPVVDGSLLTSERLQATAAVIIRRQTERLHQNRLVAGRVTAHNAELYAIRSAVVQCTQYTAKRIVIFTDAIGSACIAVDPSPHSGQAHSLAVCAALQGWLQGDEERTITFVDVPSALRWSLHGQAHQHATSLRVPLGRDPVLTINSIRQTTDLWREQEWKTKFLHSPLPGSAFCDSGV</sequence>
<organism evidence="3 4">
    <name type="scientific">Psilocybe cf. subviscida</name>
    <dbReference type="NCBI Taxonomy" id="2480587"/>
    <lineage>
        <taxon>Eukaryota</taxon>
        <taxon>Fungi</taxon>
        <taxon>Dikarya</taxon>
        <taxon>Basidiomycota</taxon>
        <taxon>Agaricomycotina</taxon>
        <taxon>Agaricomycetes</taxon>
        <taxon>Agaricomycetidae</taxon>
        <taxon>Agaricales</taxon>
        <taxon>Agaricineae</taxon>
        <taxon>Strophariaceae</taxon>
        <taxon>Psilocybe</taxon>
    </lineage>
</organism>
<dbReference type="EMBL" id="JAACJJ010000029">
    <property type="protein sequence ID" value="KAF5319440.1"/>
    <property type="molecule type" value="Genomic_DNA"/>
</dbReference>
<name>A0A8H5BA49_9AGAR</name>
<evidence type="ECO:0000259" key="2">
    <source>
        <dbReference type="Pfam" id="PF14529"/>
    </source>
</evidence>
<feature type="region of interest" description="Disordered" evidence="1">
    <location>
        <begin position="285"/>
        <end position="372"/>
    </location>
</feature>
<evidence type="ECO:0000313" key="4">
    <source>
        <dbReference type="Proteomes" id="UP000567179"/>
    </source>
</evidence>
<dbReference type="GO" id="GO:0003824">
    <property type="term" value="F:catalytic activity"/>
    <property type="evidence" value="ECO:0007669"/>
    <property type="project" value="InterPro"/>
</dbReference>
<feature type="compositionally biased region" description="Polar residues" evidence="1">
    <location>
        <begin position="151"/>
        <end position="160"/>
    </location>
</feature>